<dbReference type="Proteomes" id="UP000282311">
    <property type="component" value="Unassembled WGS sequence"/>
</dbReference>
<feature type="transmembrane region" description="Helical" evidence="1">
    <location>
        <begin position="43"/>
        <end position="65"/>
    </location>
</feature>
<evidence type="ECO:0000313" key="3">
    <source>
        <dbReference type="Proteomes" id="UP000282311"/>
    </source>
</evidence>
<dbReference type="OrthoDB" id="2665332at2"/>
<comment type="caution">
    <text evidence="2">The sequence shown here is derived from an EMBL/GenBank/DDBJ whole genome shotgun (WGS) entry which is preliminary data.</text>
</comment>
<accession>A0A3B0AYJ7</accession>
<organism evidence="2 3">
    <name type="scientific">Paenibacillus ginsengarvi</name>
    <dbReference type="NCBI Taxonomy" id="400777"/>
    <lineage>
        <taxon>Bacteria</taxon>
        <taxon>Bacillati</taxon>
        <taxon>Bacillota</taxon>
        <taxon>Bacilli</taxon>
        <taxon>Bacillales</taxon>
        <taxon>Paenibacillaceae</taxon>
        <taxon>Paenibacillus</taxon>
    </lineage>
</organism>
<reference evidence="2 3" key="1">
    <citation type="journal article" date="2007" name="Int. J. Syst. Evol. Microbiol.">
        <title>Paenibacillus ginsengarvi sp. nov., isolated from soil from ginseng cultivation.</title>
        <authorList>
            <person name="Yoon M.H."/>
            <person name="Ten L.N."/>
            <person name="Im W.T."/>
        </authorList>
    </citation>
    <scope>NUCLEOTIDE SEQUENCE [LARGE SCALE GENOMIC DNA]</scope>
    <source>
        <strain evidence="2 3">KCTC 13059</strain>
    </source>
</reference>
<sequence>MVVYASIIILLVILSGVFTVMIGNSKTNREGNPNYDQRTGGNIVRLTTLYVIAGIIGVAVMIYMIF</sequence>
<keyword evidence="1" id="KW-1133">Transmembrane helix</keyword>
<name>A0A3B0AYJ7_9BACL</name>
<keyword evidence="3" id="KW-1185">Reference proteome</keyword>
<gene>
    <name evidence="2" type="ORF">D7M11_32375</name>
</gene>
<evidence type="ECO:0000256" key="1">
    <source>
        <dbReference type="SAM" id="Phobius"/>
    </source>
</evidence>
<dbReference type="RefSeq" id="WP_120751427.1">
    <property type="nucleotide sequence ID" value="NZ_RBAH01000037.1"/>
</dbReference>
<protein>
    <submittedName>
        <fullName evidence="2">Uncharacterized protein</fullName>
    </submittedName>
</protein>
<evidence type="ECO:0000313" key="2">
    <source>
        <dbReference type="EMBL" id="RKN65460.1"/>
    </source>
</evidence>
<dbReference type="EMBL" id="RBAH01000037">
    <property type="protein sequence ID" value="RKN65460.1"/>
    <property type="molecule type" value="Genomic_DNA"/>
</dbReference>
<dbReference type="AlphaFoldDB" id="A0A3B0AYJ7"/>
<proteinExistence type="predicted"/>
<keyword evidence="1" id="KW-0812">Transmembrane</keyword>
<keyword evidence="1" id="KW-0472">Membrane</keyword>
<feature type="transmembrane region" description="Helical" evidence="1">
    <location>
        <begin position="6"/>
        <end position="23"/>
    </location>
</feature>